<accession>A0AA40FIT5</accession>
<dbReference type="EMBL" id="JAHYIQ010000034">
    <property type="protein sequence ID" value="KAK1119864.1"/>
    <property type="molecule type" value="Genomic_DNA"/>
</dbReference>
<protein>
    <submittedName>
        <fullName evidence="1">Uncharacterized protein</fullName>
    </submittedName>
</protein>
<evidence type="ECO:0000313" key="1">
    <source>
        <dbReference type="EMBL" id="KAK1119864.1"/>
    </source>
</evidence>
<name>A0AA40FIT5_9HYME</name>
<reference evidence="1" key="1">
    <citation type="submission" date="2021-10" db="EMBL/GenBank/DDBJ databases">
        <title>Melipona bicolor Genome sequencing and assembly.</title>
        <authorList>
            <person name="Araujo N.S."/>
            <person name="Arias M.C."/>
        </authorList>
    </citation>
    <scope>NUCLEOTIDE SEQUENCE</scope>
    <source>
        <strain evidence="1">USP_2M_L1-L4_2017</strain>
        <tissue evidence="1">Whole body</tissue>
    </source>
</reference>
<dbReference type="AlphaFoldDB" id="A0AA40FIT5"/>
<keyword evidence="2" id="KW-1185">Reference proteome</keyword>
<dbReference type="Proteomes" id="UP001177670">
    <property type="component" value="Unassembled WGS sequence"/>
</dbReference>
<evidence type="ECO:0000313" key="2">
    <source>
        <dbReference type="Proteomes" id="UP001177670"/>
    </source>
</evidence>
<organism evidence="1 2">
    <name type="scientific">Melipona bicolor</name>
    <dbReference type="NCBI Taxonomy" id="60889"/>
    <lineage>
        <taxon>Eukaryota</taxon>
        <taxon>Metazoa</taxon>
        <taxon>Ecdysozoa</taxon>
        <taxon>Arthropoda</taxon>
        <taxon>Hexapoda</taxon>
        <taxon>Insecta</taxon>
        <taxon>Pterygota</taxon>
        <taxon>Neoptera</taxon>
        <taxon>Endopterygota</taxon>
        <taxon>Hymenoptera</taxon>
        <taxon>Apocrita</taxon>
        <taxon>Aculeata</taxon>
        <taxon>Apoidea</taxon>
        <taxon>Anthophila</taxon>
        <taxon>Apidae</taxon>
        <taxon>Melipona</taxon>
    </lineage>
</organism>
<comment type="caution">
    <text evidence="1">The sequence shown here is derived from an EMBL/GenBank/DDBJ whole genome shotgun (WGS) entry which is preliminary data.</text>
</comment>
<gene>
    <name evidence="1" type="ORF">K0M31_012941</name>
</gene>
<proteinExistence type="predicted"/>
<sequence length="104" mass="11745">MTETCGAMQREKFTNSVAASLSLSLSIGNSALEPSDNDTDFDDKKKTSVINSLLKVPYTLYKLQEFQRHAKHKVCCFVIVLLRCTLTIKVKNDESLQRFAISRN</sequence>